<dbReference type="GO" id="GO:0006826">
    <property type="term" value="P:iron ion transport"/>
    <property type="evidence" value="ECO:0007669"/>
    <property type="project" value="InterPro"/>
</dbReference>
<dbReference type="GO" id="GO:0008199">
    <property type="term" value="F:ferric iron binding"/>
    <property type="evidence" value="ECO:0007669"/>
    <property type="project" value="InterPro"/>
</dbReference>
<dbReference type="GeneID" id="102533300"/>
<accession>A0A6J0ADE5</accession>
<dbReference type="KEGG" id="vpc:102533300"/>
<evidence type="ECO:0000313" key="5">
    <source>
        <dbReference type="Proteomes" id="UP001652581"/>
    </source>
</evidence>
<comment type="function">
    <text evidence="3">Stores iron in a soluble, non-toxic, readily available form. Important for iron homeostasis. Iron is taken up in the ferrous form and deposited as ferric hydroxides after oxidation. Also plays a role in delivery of iron to cells. Mediates iron uptake in capsule cells of the developing kidney. Delivery to lysosomes by the cargo receptor NCOA4 for autophagic degradation and release or iron.</text>
</comment>
<evidence type="ECO:0000313" key="6">
    <source>
        <dbReference type="RefSeq" id="XP_015090975.1"/>
    </source>
</evidence>
<dbReference type="PANTHER" id="PTHR11431:SF47">
    <property type="entry name" value="FERRITIN LIGHT CHAIN"/>
    <property type="match status" value="1"/>
</dbReference>
<evidence type="ECO:0000256" key="4">
    <source>
        <dbReference type="ARBA" id="ARBA00047045"/>
    </source>
</evidence>
<sequence>MDAAANRLVSPHMQASQTYLSLGVYFDREDVVLEDDVIGNTKIVEKNVDPALLDLRALGPARADPQLRLSGGHALAEQVKFIEEMGGHWTNLPGWRPPGGAGRVVLPKLTCKHDEELPEPSGL</sequence>
<dbReference type="SUPFAM" id="SSF47240">
    <property type="entry name" value="Ferritin-like"/>
    <property type="match status" value="1"/>
</dbReference>
<dbReference type="InterPro" id="IPR012347">
    <property type="entry name" value="Ferritin-like"/>
</dbReference>
<dbReference type="PANTHER" id="PTHR11431">
    <property type="entry name" value="FERRITIN"/>
    <property type="match status" value="1"/>
</dbReference>
<evidence type="ECO:0000256" key="3">
    <source>
        <dbReference type="ARBA" id="ARBA00045578"/>
    </source>
</evidence>
<proteinExistence type="predicted"/>
<dbReference type="GO" id="GO:0044754">
    <property type="term" value="C:autolysosome"/>
    <property type="evidence" value="ECO:0007669"/>
    <property type="project" value="UniProtKB-SubCell"/>
</dbReference>
<comment type="subcellular location">
    <subcellularLocation>
        <location evidence="2">Autolysosome</location>
    </subcellularLocation>
</comment>
<dbReference type="RefSeq" id="XP_015090975.1">
    <property type="nucleotide sequence ID" value="XM_015235489.1"/>
</dbReference>
<dbReference type="InParanoid" id="A0A6J0ADE5"/>
<reference evidence="6" key="1">
    <citation type="submission" date="2025-08" db="UniProtKB">
        <authorList>
            <consortium name="RefSeq"/>
        </authorList>
    </citation>
    <scope>IDENTIFICATION</scope>
</reference>
<evidence type="ECO:0000256" key="1">
    <source>
        <dbReference type="ARBA" id="ARBA00040044"/>
    </source>
</evidence>
<keyword evidence="5" id="KW-1185">Reference proteome</keyword>
<organism evidence="5 6">
    <name type="scientific">Vicugna pacos</name>
    <name type="common">Alpaca</name>
    <name type="synonym">Lama pacos</name>
    <dbReference type="NCBI Taxonomy" id="30538"/>
    <lineage>
        <taxon>Eukaryota</taxon>
        <taxon>Metazoa</taxon>
        <taxon>Chordata</taxon>
        <taxon>Craniata</taxon>
        <taxon>Vertebrata</taxon>
        <taxon>Euteleostomi</taxon>
        <taxon>Mammalia</taxon>
        <taxon>Eutheria</taxon>
        <taxon>Laurasiatheria</taxon>
        <taxon>Artiodactyla</taxon>
        <taxon>Tylopoda</taxon>
        <taxon>Camelidae</taxon>
        <taxon>Vicugna</taxon>
    </lineage>
</organism>
<name>A0A6J0ADE5_VICPA</name>
<dbReference type="GO" id="GO:0008198">
    <property type="term" value="F:ferrous iron binding"/>
    <property type="evidence" value="ECO:0007669"/>
    <property type="project" value="TreeGrafter"/>
</dbReference>
<protein>
    <recommendedName>
        <fullName evidence="1">Ferritin light chain</fullName>
    </recommendedName>
</protein>
<dbReference type="Proteomes" id="UP001652581">
    <property type="component" value="Chromosome 6"/>
</dbReference>
<dbReference type="InterPro" id="IPR009078">
    <property type="entry name" value="Ferritin-like_SF"/>
</dbReference>
<comment type="subunit">
    <text evidence="4">Oligomer of 24 subunits. There are two types of subunits: L (light) chain and H (heavy) chain. The major chain can be light or heavy, depending on the species and tissue type. The functional molecule forms a roughly spherical shell with a diameter of 12 nm and contains a central cavity into which the insoluble mineral iron core is deposited. Interacts with NCOA4.</text>
</comment>
<dbReference type="AlphaFoldDB" id="A0A6J0ADE5"/>
<dbReference type="GO" id="GO:0006879">
    <property type="term" value="P:intracellular iron ion homeostasis"/>
    <property type="evidence" value="ECO:0007669"/>
    <property type="project" value="InterPro"/>
</dbReference>
<gene>
    <name evidence="6" type="primary">LOC102533300</name>
</gene>
<evidence type="ECO:0000256" key="2">
    <source>
        <dbReference type="ARBA" id="ARBA00044942"/>
    </source>
</evidence>
<dbReference type="Gene3D" id="1.20.1260.10">
    <property type="match status" value="1"/>
</dbReference>
<dbReference type="InterPro" id="IPR001519">
    <property type="entry name" value="Ferritin"/>
</dbReference>